<reference evidence="2" key="1">
    <citation type="submission" date="2020-09" db="EMBL/GenBank/DDBJ databases">
        <authorList>
            <person name="Kikuchi T."/>
        </authorList>
    </citation>
    <scope>NUCLEOTIDE SEQUENCE</scope>
    <source>
        <strain evidence="2">SH1</strain>
    </source>
</reference>
<dbReference type="AlphaFoldDB" id="A0A811L6F9"/>
<protein>
    <recommendedName>
        <fullName evidence="4">DUF148 domain-containing protein</fullName>
    </recommendedName>
</protein>
<feature type="coiled-coil region" evidence="1">
    <location>
        <begin position="110"/>
        <end position="169"/>
    </location>
</feature>
<comment type="caution">
    <text evidence="2">The sequence shown here is derived from an EMBL/GenBank/DDBJ whole genome shotgun (WGS) entry which is preliminary data.</text>
</comment>
<evidence type="ECO:0000313" key="3">
    <source>
        <dbReference type="Proteomes" id="UP000614601"/>
    </source>
</evidence>
<evidence type="ECO:0000313" key="2">
    <source>
        <dbReference type="EMBL" id="CAD5223267.1"/>
    </source>
</evidence>
<keyword evidence="3" id="KW-1185">Reference proteome</keyword>
<dbReference type="Proteomes" id="UP000614601">
    <property type="component" value="Unassembled WGS sequence"/>
</dbReference>
<dbReference type="EMBL" id="CAJFDH010000005">
    <property type="protein sequence ID" value="CAD5223267.1"/>
    <property type="molecule type" value="Genomic_DNA"/>
</dbReference>
<accession>A0A811L6F9</accession>
<evidence type="ECO:0000256" key="1">
    <source>
        <dbReference type="SAM" id="Coils"/>
    </source>
</evidence>
<keyword evidence="1" id="KW-0175">Coiled coil</keyword>
<name>A0A811L6F9_9BILA</name>
<organism evidence="2 3">
    <name type="scientific">Bursaphelenchus okinawaensis</name>
    <dbReference type="NCBI Taxonomy" id="465554"/>
    <lineage>
        <taxon>Eukaryota</taxon>
        <taxon>Metazoa</taxon>
        <taxon>Ecdysozoa</taxon>
        <taxon>Nematoda</taxon>
        <taxon>Chromadorea</taxon>
        <taxon>Rhabditida</taxon>
        <taxon>Tylenchina</taxon>
        <taxon>Tylenchomorpha</taxon>
        <taxon>Aphelenchoidea</taxon>
        <taxon>Aphelenchoididae</taxon>
        <taxon>Bursaphelenchus</taxon>
    </lineage>
</organism>
<gene>
    <name evidence="2" type="ORF">BOKJ2_LOCUS10058</name>
</gene>
<dbReference type="OrthoDB" id="5876678at2759"/>
<evidence type="ECO:0008006" key="4">
    <source>
        <dbReference type="Google" id="ProtNLM"/>
    </source>
</evidence>
<dbReference type="EMBL" id="CAJFCW020000005">
    <property type="protein sequence ID" value="CAG9117420.1"/>
    <property type="molecule type" value="Genomic_DNA"/>
</dbReference>
<sequence>MCCVFCDFTLQNEIVTKSHFQLLAGVIALEKMQPTLITALLLPLCLARPQAEVPVESSTGLAGIAQKFGSLPEGVQSQLKNIFTENQNATKAQLKSSIKDLVSNLPEQFQTQAKAAKAAFEQRIQDAQTKLSGLGQAAQDLANQAISIIKNDNLTLQETKEQLKTLVQNADPSALEEVESASILPEKIVDRIEGNHDQSELLPQE</sequence>
<dbReference type="Proteomes" id="UP000783686">
    <property type="component" value="Unassembled WGS sequence"/>
</dbReference>
<proteinExistence type="predicted"/>